<evidence type="ECO:0000256" key="1">
    <source>
        <dbReference type="SAM" id="MobiDB-lite"/>
    </source>
</evidence>
<proteinExistence type="predicted"/>
<feature type="compositionally biased region" description="Basic and acidic residues" evidence="1">
    <location>
        <begin position="34"/>
        <end position="46"/>
    </location>
</feature>
<accession>A0A136JK24</accession>
<dbReference type="Proteomes" id="UP000070501">
    <property type="component" value="Unassembled WGS sequence"/>
</dbReference>
<evidence type="ECO:0000313" key="2">
    <source>
        <dbReference type="EMBL" id="KXJ97486.1"/>
    </source>
</evidence>
<sequence length="172" mass="19350">MIISGLERAEIAATILICRNNPQDGLSTMFRGSDTPEPRSRLPRQKERQPIFPRQFCGPSCSWFMSTRDARLAGGIRHWYRPCSGGVCRICSARLEVLLLPCTGRNFTVVVPSSPRRERMISDGRRMRSLLQTFSHSDLVCRVQNCVAAGYTITRMLERVPPSCCCPVDTIS</sequence>
<keyword evidence="3" id="KW-1185">Reference proteome</keyword>
<dbReference type="EMBL" id="KQ964245">
    <property type="protein sequence ID" value="KXJ97486.1"/>
    <property type="molecule type" value="Genomic_DNA"/>
</dbReference>
<dbReference type="AlphaFoldDB" id="A0A136JK24"/>
<dbReference type="InParanoid" id="A0A136JK24"/>
<gene>
    <name evidence="2" type="ORF">Micbo1qcDRAFT_8174</name>
</gene>
<reference evidence="3" key="1">
    <citation type="submission" date="2016-02" db="EMBL/GenBank/DDBJ databases">
        <title>Draft genome sequence of Microdochium bolleyi, a fungal endophyte of beachgrass.</title>
        <authorList>
            <consortium name="DOE Joint Genome Institute"/>
            <person name="David A.S."/>
            <person name="May G."/>
            <person name="Haridas S."/>
            <person name="Lim J."/>
            <person name="Wang M."/>
            <person name="Labutti K."/>
            <person name="Lipzen A."/>
            <person name="Barry K."/>
            <person name="Grigoriev I.V."/>
        </authorList>
    </citation>
    <scope>NUCLEOTIDE SEQUENCE [LARGE SCALE GENOMIC DNA]</scope>
    <source>
        <strain evidence="3">J235TASD1</strain>
    </source>
</reference>
<organism evidence="2 3">
    <name type="scientific">Microdochium bolleyi</name>
    <dbReference type="NCBI Taxonomy" id="196109"/>
    <lineage>
        <taxon>Eukaryota</taxon>
        <taxon>Fungi</taxon>
        <taxon>Dikarya</taxon>
        <taxon>Ascomycota</taxon>
        <taxon>Pezizomycotina</taxon>
        <taxon>Sordariomycetes</taxon>
        <taxon>Xylariomycetidae</taxon>
        <taxon>Xylariales</taxon>
        <taxon>Microdochiaceae</taxon>
        <taxon>Microdochium</taxon>
    </lineage>
</organism>
<protein>
    <submittedName>
        <fullName evidence="2">Uncharacterized protein</fullName>
    </submittedName>
</protein>
<evidence type="ECO:0000313" key="3">
    <source>
        <dbReference type="Proteomes" id="UP000070501"/>
    </source>
</evidence>
<feature type="region of interest" description="Disordered" evidence="1">
    <location>
        <begin position="26"/>
        <end position="46"/>
    </location>
</feature>
<name>A0A136JK24_9PEZI</name>